<dbReference type="AlphaFoldDB" id="A0A518D0B2"/>
<organism evidence="1 2">
    <name type="scientific">Rohdeia mirabilis</name>
    <dbReference type="NCBI Taxonomy" id="2528008"/>
    <lineage>
        <taxon>Bacteria</taxon>
        <taxon>Pseudomonadati</taxon>
        <taxon>Planctomycetota</taxon>
        <taxon>Planctomycetia</taxon>
        <taxon>Planctomycetia incertae sedis</taxon>
        <taxon>Rohdeia</taxon>
    </lineage>
</organism>
<evidence type="ECO:0000313" key="2">
    <source>
        <dbReference type="Proteomes" id="UP000319342"/>
    </source>
</evidence>
<gene>
    <name evidence="1" type="ORF">Pla163_20260</name>
</gene>
<proteinExistence type="predicted"/>
<evidence type="ECO:0000313" key="1">
    <source>
        <dbReference type="EMBL" id="QDU84907.1"/>
    </source>
</evidence>
<protein>
    <submittedName>
        <fullName evidence="1">Uncharacterized protein</fullName>
    </submittedName>
</protein>
<reference evidence="1 2" key="1">
    <citation type="submission" date="2019-02" db="EMBL/GenBank/DDBJ databases">
        <title>Deep-cultivation of Planctomycetes and their phenomic and genomic characterization uncovers novel biology.</title>
        <authorList>
            <person name="Wiegand S."/>
            <person name="Jogler M."/>
            <person name="Boedeker C."/>
            <person name="Pinto D."/>
            <person name="Vollmers J."/>
            <person name="Rivas-Marin E."/>
            <person name="Kohn T."/>
            <person name="Peeters S.H."/>
            <person name="Heuer A."/>
            <person name="Rast P."/>
            <person name="Oberbeckmann S."/>
            <person name="Bunk B."/>
            <person name="Jeske O."/>
            <person name="Meyerdierks A."/>
            <person name="Storesund J.E."/>
            <person name="Kallscheuer N."/>
            <person name="Luecker S."/>
            <person name="Lage O.M."/>
            <person name="Pohl T."/>
            <person name="Merkel B.J."/>
            <person name="Hornburger P."/>
            <person name="Mueller R.-W."/>
            <person name="Bruemmer F."/>
            <person name="Labrenz M."/>
            <person name="Spormann A.M."/>
            <person name="Op den Camp H."/>
            <person name="Overmann J."/>
            <person name="Amann R."/>
            <person name="Jetten M.S.M."/>
            <person name="Mascher T."/>
            <person name="Medema M.H."/>
            <person name="Devos D.P."/>
            <person name="Kaster A.-K."/>
            <person name="Ovreas L."/>
            <person name="Rohde M."/>
            <person name="Galperin M.Y."/>
            <person name="Jogler C."/>
        </authorList>
    </citation>
    <scope>NUCLEOTIDE SEQUENCE [LARGE SCALE GENOMIC DNA]</scope>
    <source>
        <strain evidence="1 2">Pla163</strain>
    </source>
</reference>
<dbReference type="RefSeq" id="WP_419185770.1">
    <property type="nucleotide sequence ID" value="NZ_CP036290.1"/>
</dbReference>
<dbReference type="EMBL" id="CP036290">
    <property type="protein sequence ID" value="QDU84907.1"/>
    <property type="molecule type" value="Genomic_DNA"/>
</dbReference>
<name>A0A518D0B2_9BACT</name>
<accession>A0A518D0B2</accession>
<sequence length="128" mass="14528">MEDPLRKLALADGRYSPDAFRFLLEGLEEAIAHTGRAEKEGPERHVTGREVLVGLVARGRRTFGPLGGRVWRSWGVHAAIDWGRIVFLMVDNGMLNRRESDSIEDFRADLDFDAEFVEAYELELPETL</sequence>
<dbReference type="Proteomes" id="UP000319342">
    <property type="component" value="Chromosome"/>
</dbReference>
<dbReference type="NCBIfam" id="TIGR04138">
    <property type="entry name" value="Plancto_Ver_chp"/>
    <property type="match status" value="1"/>
</dbReference>
<dbReference type="InterPro" id="IPR026406">
    <property type="entry name" value="Ver/Plancto_CHP"/>
</dbReference>
<keyword evidence="2" id="KW-1185">Reference proteome</keyword>